<feature type="domain" description="CCHC-type" evidence="3">
    <location>
        <begin position="292"/>
        <end position="307"/>
    </location>
</feature>
<keyword evidence="1" id="KW-0479">Metal-binding</keyword>
<keyword evidence="4" id="KW-1185">Reference proteome</keyword>
<dbReference type="PROSITE" id="PS50158">
    <property type="entry name" value="ZF_CCHC"/>
    <property type="match status" value="1"/>
</dbReference>
<dbReference type="SUPFAM" id="SSF57756">
    <property type="entry name" value="Retrovirus zinc finger-like domains"/>
    <property type="match status" value="1"/>
</dbReference>
<evidence type="ECO:0000256" key="1">
    <source>
        <dbReference type="PROSITE-ProRule" id="PRU00047"/>
    </source>
</evidence>
<organism evidence="4 5">
    <name type="scientific">Strongyloides stercoralis</name>
    <name type="common">Threadworm</name>
    <dbReference type="NCBI Taxonomy" id="6248"/>
    <lineage>
        <taxon>Eukaryota</taxon>
        <taxon>Metazoa</taxon>
        <taxon>Ecdysozoa</taxon>
        <taxon>Nematoda</taxon>
        <taxon>Chromadorea</taxon>
        <taxon>Rhabditida</taxon>
        <taxon>Tylenchina</taxon>
        <taxon>Panagrolaimomorpha</taxon>
        <taxon>Strongyloidoidea</taxon>
        <taxon>Strongyloididae</taxon>
        <taxon>Strongyloides</taxon>
    </lineage>
</organism>
<dbReference type="SMART" id="SM00343">
    <property type="entry name" value="ZnF_C2HC"/>
    <property type="match status" value="1"/>
</dbReference>
<name>A0AAF5DIT2_STRER</name>
<evidence type="ECO:0000259" key="3">
    <source>
        <dbReference type="PROSITE" id="PS50158"/>
    </source>
</evidence>
<protein>
    <recommendedName>
        <fullName evidence="3">CCHC-type domain-containing protein</fullName>
    </recommendedName>
</protein>
<dbReference type="InterPro" id="IPR001878">
    <property type="entry name" value="Znf_CCHC"/>
</dbReference>
<dbReference type="GO" id="GO:0008270">
    <property type="term" value="F:zinc ion binding"/>
    <property type="evidence" value="ECO:0007669"/>
    <property type="project" value="UniProtKB-KW"/>
</dbReference>
<evidence type="ECO:0000256" key="2">
    <source>
        <dbReference type="SAM" id="MobiDB-lite"/>
    </source>
</evidence>
<evidence type="ECO:0000313" key="5">
    <source>
        <dbReference type="WBParaSite" id="TCONS_00013747.p1"/>
    </source>
</evidence>
<dbReference type="InterPro" id="IPR036875">
    <property type="entry name" value="Znf_CCHC_sf"/>
</dbReference>
<dbReference type="WBParaSite" id="TCONS_00013747.p1">
    <property type="protein sequence ID" value="TCONS_00013747.p1"/>
    <property type="gene ID" value="XLOC_008652"/>
</dbReference>
<proteinExistence type="predicted"/>
<accession>A0AAF5DIT2</accession>
<dbReference type="Proteomes" id="UP000035681">
    <property type="component" value="Unplaced"/>
</dbReference>
<reference evidence="5" key="1">
    <citation type="submission" date="2024-02" db="UniProtKB">
        <authorList>
            <consortium name="WormBaseParasite"/>
        </authorList>
    </citation>
    <scope>IDENTIFICATION</scope>
</reference>
<feature type="region of interest" description="Disordered" evidence="2">
    <location>
        <begin position="67"/>
        <end position="90"/>
    </location>
</feature>
<dbReference type="GO" id="GO:0003676">
    <property type="term" value="F:nucleic acid binding"/>
    <property type="evidence" value="ECO:0007669"/>
    <property type="project" value="InterPro"/>
</dbReference>
<sequence>MAEQLANLNNKPSLIAACQQSGLQTTGRKIDLARRLIESGIDLSNITYLILSLESISEEDLNLSYVPEDNRSPEANDNSEIPPHREEEYGNGMRSRTLDLTMFKQLPEFKKGSDPEIFKDNFMRCMILSGLQIGDPRAAMWLLLRVEDTIQRRLKDTFPNIDNESAATLLGTLVRWYGKKMKAEEAENQLLTFEIRMEQIKTNEEFKKKLQWLRELIEAKYYDLSMERKNEMYKFEIIKLFRGIGHLKGLSEYGMSYKIPMLETEALRINEDFQRNRLRRMATTTTTFQGSCYNCGKMGHRGYQCKENTTKTDIKGKNSIKTMLVKESEAEEVQQLLDLIRMNDENSDSTEDYDKMLNIYETTNVESLKKTEDDDILEIKIKRKNDEQGEIHKMLADTRSNRNILSESALIKLIKNKKNKINKSDIKIKKTFLKGLGDATITSHAYITVDLEFKGHTTSTDILILKDKDILTTGDYDGIISKKTLKELGMKLTEQGIHQNYGKILSWISTKYHKEKVDVKKLAIILKHLKLMIQNCKVCNETNTLTRIKRKTKEIPQPGNDFEDELAIISTYMNCMPRSSTNITPAEVMLHSKMKPYGNNQLEIIKKIGDEWELDELVNNDHIETLRLLKKLKNNRQKEIGMEELPTSNYVWQRKLNRNKRKLEGPNQIRKLKKDKDGLVCIDIKGADDGRTKRKFNALKYRNVLQKT</sequence>
<evidence type="ECO:0000313" key="4">
    <source>
        <dbReference type="Proteomes" id="UP000035681"/>
    </source>
</evidence>
<keyword evidence="1" id="KW-0862">Zinc</keyword>
<dbReference type="GO" id="GO:0019899">
    <property type="term" value="F:enzyme binding"/>
    <property type="evidence" value="ECO:0007669"/>
    <property type="project" value="UniProtKB-ARBA"/>
</dbReference>
<keyword evidence="1" id="KW-0863">Zinc-finger</keyword>
<dbReference type="AlphaFoldDB" id="A0AAF5DIT2"/>